<organism evidence="2 3">
    <name type="scientific">Tardibacter chloracetimidivorans</name>
    <dbReference type="NCBI Taxonomy" id="1921510"/>
    <lineage>
        <taxon>Bacteria</taxon>
        <taxon>Pseudomonadati</taxon>
        <taxon>Pseudomonadota</taxon>
        <taxon>Alphaproteobacteria</taxon>
        <taxon>Sphingomonadales</taxon>
        <taxon>Sphingomonadaceae</taxon>
        <taxon>Tardibacter</taxon>
    </lineage>
</organism>
<protein>
    <submittedName>
        <fullName evidence="2">Uncharacterized protein</fullName>
    </submittedName>
</protein>
<evidence type="ECO:0000313" key="3">
    <source>
        <dbReference type="Proteomes" id="UP000182063"/>
    </source>
</evidence>
<accession>A0A1L3ZWG3</accession>
<feature type="region of interest" description="Disordered" evidence="1">
    <location>
        <begin position="176"/>
        <end position="204"/>
    </location>
</feature>
<dbReference type="AlphaFoldDB" id="A0A1L3ZWG3"/>
<gene>
    <name evidence="2" type="ORF">BSL82_12190</name>
</gene>
<name>A0A1L3ZWG3_9SPHN</name>
<keyword evidence="3" id="KW-1185">Reference proteome</keyword>
<evidence type="ECO:0000256" key="1">
    <source>
        <dbReference type="SAM" id="MobiDB-lite"/>
    </source>
</evidence>
<dbReference type="RefSeq" id="WP_072597764.1">
    <property type="nucleotide sequence ID" value="NZ_CP018221.1"/>
</dbReference>
<sequence>MGDDRNNMARLGWAVAAFLAIVLAGVVVTTTMDRPSAPPAEDAALADNQLADTTPVPAIPVPLAPLDRAQLLQAATAAADAVAAGLALPEQNEALVGRTFVIRLPFGCGGPEGEDSGEWAYWSRNPKSGALKLVAKPHIWDEPDWVRALAGELRFDAVEGFWIRRPWTSSERCAPALQPAPETADAGAESDVDEAPEVAGPPPPVPVESQTVGIAQFFAPEGRRTLRRGTRPYSATVKARPGTPPTKPQGYRLVLSGRITGYPDGQPVHCWNRGAGIRPVCLVAVEFSRVAFEDPADGSIISEWVS</sequence>
<dbReference type="OrthoDB" id="7470453at2"/>
<dbReference type="KEGG" id="sphj:BSL82_12190"/>
<reference evidence="3" key="1">
    <citation type="submission" date="2016-11" db="EMBL/GenBank/DDBJ databases">
        <title>Complete Genome Sequence of alachlor-degrading Sphingomonas sp. strain JJ-A5.</title>
        <authorList>
            <person name="Lee H."/>
            <person name="Ka J.-O."/>
        </authorList>
    </citation>
    <scope>NUCLEOTIDE SEQUENCE [LARGE SCALE GENOMIC DNA]</scope>
    <source>
        <strain evidence="3">JJ-A5</strain>
    </source>
</reference>
<evidence type="ECO:0000313" key="2">
    <source>
        <dbReference type="EMBL" id="API59976.1"/>
    </source>
</evidence>
<proteinExistence type="predicted"/>
<dbReference type="Proteomes" id="UP000182063">
    <property type="component" value="Chromosome"/>
</dbReference>
<dbReference type="EMBL" id="CP018221">
    <property type="protein sequence ID" value="API59976.1"/>
    <property type="molecule type" value="Genomic_DNA"/>
</dbReference>